<dbReference type="InterPro" id="IPR038765">
    <property type="entry name" value="Papain-like_cys_pep_sf"/>
</dbReference>
<dbReference type="Pfam" id="PF08246">
    <property type="entry name" value="Inhibitor_I29"/>
    <property type="match status" value="1"/>
</dbReference>
<evidence type="ECO:0000259" key="5">
    <source>
        <dbReference type="SMART" id="SM00645"/>
    </source>
</evidence>
<feature type="transmembrane region" description="Helical" evidence="4">
    <location>
        <begin position="20"/>
        <end position="40"/>
    </location>
</feature>
<dbReference type="InterPro" id="IPR000668">
    <property type="entry name" value="Peptidase_C1A_C"/>
</dbReference>
<dbReference type="SUPFAM" id="SSF54001">
    <property type="entry name" value="Cysteine proteinases"/>
    <property type="match status" value="1"/>
</dbReference>
<sequence>MDSFYLADREQTTTKKRKVLLALSLTTLIGIIGTVCLLNTPSSQLALYQYTLEEQEFQKYMEDYGKSYSSHNEYLIRFKNFRENTAFIRVHNMLGRDWTLGVNQFADMSFEEFGQVYLSNSYEVPTLKPEEIEPFDPLLEIPSSVDWRAKGAVTPIKNQGSCGSCWAFSTASGVESIWFISGHPLISLSEQQMVDCAGPWGNYGCYGGNIVYSYPYVVQKGLTTGAAYPYKAAQGSCNTSLESQPAARIKNAYFVQANDYQALLNAVSIRPVSVAVQADQAAWTYYKGGIVTGSCGTSLNHAVNIVGYNIANNPNYWIVRNSWGTWWGESGYIRIKVSSGYGICGINMMPLYPVA</sequence>
<gene>
    <name evidence="7" type="ORF">BSTOLATCC_MIC30425</name>
</gene>
<keyword evidence="2" id="KW-0865">Zymogen</keyword>
<proteinExistence type="inferred from homology"/>
<evidence type="ECO:0000259" key="6">
    <source>
        <dbReference type="SMART" id="SM00848"/>
    </source>
</evidence>
<dbReference type="Gene3D" id="3.90.70.10">
    <property type="entry name" value="Cysteine proteinases"/>
    <property type="match status" value="1"/>
</dbReference>
<dbReference type="GO" id="GO:0006508">
    <property type="term" value="P:proteolysis"/>
    <property type="evidence" value="ECO:0007669"/>
    <property type="project" value="InterPro"/>
</dbReference>
<feature type="domain" description="Peptidase C1A papain C-terminal" evidence="5">
    <location>
        <begin position="141"/>
        <end position="354"/>
    </location>
</feature>
<evidence type="ECO:0000256" key="2">
    <source>
        <dbReference type="ARBA" id="ARBA00023145"/>
    </source>
</evidence>
<evidence type="ECO:0000313" key="7">
    <source>
        <dbReference type="EMBL" id="CAG9322043.1"/>
    </source>
</evidence>
<dbReference type="PROSITE" id="PS00639">
    <property type="entry name" value="THIOL_PROTEASE_HIS"/>
    <property type="match status" value="1"/>
</dbReference>
<dbReference type="PROSITE" id="PS00640">
    <property type="entry name" value="THIOL_PROTEASE_ASN"/>
    <property type="match status" value="1"/>
</dbReference>
<dbReference type="InterPro" id="IPR039417">
    <property type="entry name" value="Peptidase_C1A_papain-like"/>
</dbReference>
<dbReference type="AlphaFoldDB" id="A0AAU9J1Q2"/>
<dbReference type="SMART" id="SM00645">
    <property type="entry name" value="Pept_C1"/>
    <property type="match status" value="1"/>
</dbReference>
<dbReference type="Proteomes" id="UP001162131">
    <property type="component" value="Unassembled WGS sequence"/>
</dbReference>
<accession>A0AAU9J1Q2</accession>
<keyword evidence="8" id="KW-1185">Reference proteome</keyword>
<keyword evidence="4" id="KW-1133">Transmembrane helix</keyword>
<dbReference type="InterPro" id="IPR013128">
    <property type="entry name" value="Peptidase_C1A"/>
</dbReference>
<organism evidence="7 8">
    <name type="scientific">Blepharisma stoltei</name>
    <dbReference type="NCBI Taxonomy" id="1481888"/>
    <lineage>
        <taxon>Eukaryota</taxon>
        <taxon>Sar</taxon>
        <taxon>Alveolata</taxon>
        <taxon>Ciliophora</taxon>
        <taxon>Postciliodesmatophora</taxon>
        <taxon>Heterotrichea</taxon>
        <taxon>Heterotrichida</taxon>
        <taxon>Blepharismidae</taxon>
        <taxon>Blepharisma</taxon>
    </lineage>
</organism>
<keyword evidence="4" id="KW-0472">Membrane</keyword>
<dbReference type="InterPro" id="IPR025661">
    <property type="entry name" value="Pept_asp_AS"/>
</dbReference>
<reference evidence="7" key="1">
    <citation type="submission" date="2021-09" db="EMBL/GenBank/DDBJ databases">
        <authorList>
            <consortium name="AG Swart"/>
            <person name="Singh M."/>
            <person name="Singh A."/>
            <person name="Seah K."/>
            <person name="Emmerich C."/>
        </authorList>
    </citation>
    <scope>NUCLEOTIDE SEQUENCE</scope>
    <source>
        <strain evidence="7">ATCC30299</strain>
    </source>
</reference>
<dbReference type="CDD" id="cd02248">
    <property type="entry name" value="Peptidase_C1A"/>
    <property type="match status" value="1"/>
</dbReference>
<keyword evidence="4" id="KW-0812">Transmembrane</keyword>
<dbReference type="EMBL" id="CAJZBQ010000030">
    <property type="protein sequence ID" value="CAG9322043.1"/>
    <property type="molecule type" value="Genomic_DNA"/>
</dbReference>
<evidence type="ECO:0008006" key="9">
    <source>
        <dbReference type="Google" id="ProtNLM"/>
    </source>
</evidence>
<dbReference type="FunFam" id="3.90.70.10:FF:000332">
    <property type="entry name" value="Cathepsin L1"/>
    <property type="match status" value="1"/>
</dbReference>
<dbReference type="InterPro" id="IPR000169">
    <property type="entry name" value="Pept_cys_AS"/>
</dbReference>
<comment type="similarity">
    <text evidence="1">Belongs to the peptidase C1 family.</text>
</comment>
<evidence type="ECO:0000256" key="1">
    <source>
        <dbReference type="ARBA" id="ARBA00008455"/>
    </source>
</evidence>
<dbReference type="InterPro" id="IPR025660">
    <property type="entry name" value="Pept_his_AS"/>
</dbReference>
<dbReference type="PROSITE" id="PS00139">
    <property type="entry name" value="THIOL_PROTEASE_CYS"/>
    <property type="match status" value="1"/>
</dbReference>
<keyword evidence="3" id="KW-1015">Disulfide bond</keyword>
<dbReference type="InterPro" id="IPR013201">
    <property type="entry name" value="Prot_inhib_I29"/>
</dbReference>
<dbReference type="PRINTS" id="PR00705">
    <property type="entry name" value="PAPAIN"/>
</dbReference>
<name>A0AAU9J1Q2_9CILI</name>
<dbReference type="SMART" id="SM00848">
    <property type="entry name" value="Inhibitor_I29"/>
    <property type="match status" value="1"/>
</dbReference>
<dbReference type="PANTHER" id="PTHR12411">
    <property type="entry name" value="CYSTEINE PROTEASE FAMILY C1-RELATED"/>
    <property type="match status" value="1"/>
</dbReference>
<evidence type="ECO:0000313" key="8">
    <source>
        <dbReference type="Proteomes" id="UP001162131"/>
    </source>
</evidence>
<dbReference type="Pfam" id="PF00112">
    <property type="entry name" value="Peptidase_C1"/>
    <property type="match status" value="1"/>
</dbReference>
<feature type="domain" description="Cathepsin propeptide inhibitor" evidence="6">
    <location>
        <begin position="57"/>
        <end position="113"/>
    </location>
</feature>
<protein>
    <recommendedName>
        <fullName evidence="9">Papain family cysteine protease</fullName>
    </recommendedName>
</protein>
<evidence type="ECO:0000256" key="3">
    <source>
        <dbReference type="ARBA" id="ARBA00023157"/>
    </source>
</evidence>
<comment type="caution">
    <text evidence="7">The sequence shown here is derived from an EMBL/GenBank/DDBJ whole genome shotgun (WGS) entry which is preliminary data.</text>
</comment>
<evidence type="ECO:0000256" key="4">
    <source>
        <dbReference type="SAM" id="Phobius"/>
    </source>
</evidence>
<dbReference type="GO" id="GO:0008234">
    <property type="term" value="F:cysteine-type peptidase activity"/>
    <property type="evidence" value="ECO:0007669"/>
    <property type="project" value="InterPro"/>
</dbReference>